<reference evidence="1 2" key="1">
    <citation type="submission" date="2022-11" db="EMBL/GenBank/DDBJ databases">
        <title>Minimal conservation of predation-associated metabolite biosynthetic gene clusters underscores biosynthetic potential of Myxococcota including descriptions for ten novel species: Archangium lansinium sp. nov., Myxococcus landrumus sp. nov., Nannocystis bai.</title>
        <authorList>
            <person name="Ahearne A."/>
            <person name="Stevens C."/>
            <person name="Phillips K."/>
        </authorList>
    </citation>
    <scope>NUCLEOTIDE SEQUENCE [LARGE SCALE GENOMIC DNA]</scope>
    <source>
        <strain evidence="1 2">MIWBW</strain>
    </source>
</reference>
<dbReference type="RefSeq" id="WP_267533713.1">
    <property type="nucleotide sequence ID" value="NZ_JAPNKA010000001.1"/>
</dbReference>
<dbReference type="PROSITE" id="PS51257">
    <property type="entry name" value="PROKAR_LIPOPROTEIN"/>
    <property type="match status" value="1"/>
</dbReference>
<proteinExistence type="predicted"/>
<name>A0ABT3ZZE4_9BACT</name>
<comment type="caution">
    <text evidence="1">The sequence shown here is derived from an EMBL/GenBank/DDBJ whole genome shotgun (WGS) entry which is preliminary data.</text>
</comment>
<accession>A0ABT3ZZE4</accession>
<organism evidence="1 2">
    <name type="scientific">Archangium lansingense</name>
    <dbReference type="NCBI Taxonomy" id="2995310"/>
    <lineage>
        <taxon>Bacteria</taxon>
        <taxon>Pseudomonadati</taxon>
        <taxon>Myxococcota</taxon>
        <taxon>Myxococcia</taxon>
        <taxon>Myxococcales</taxon>
        <taxon>Cystobacterineae</taxon>
        <taxon>Archangiaceae</taxon>
        <taxon>Archangium</taxon>
    </lineage>
</organism>
<dbReference type="EMBL" id="JAPNKA010000001">
    <property type="protein sequence ID" value="MCY1074755.1"/>
    <property type="molecule type" value="Genomic_DNA"/>
</dbReference>
<evidence type="ECO:0000313" key="2">
    <source>
        <dbReference type="Proteomes" id="UP001207654"/>
    </source>
</evidence>
<evidence type="ECO:0000313" key="1">
    <source>
        <dbReference type="EMBL" id="MCY1074755.1"/>
    </source>
</evidence>
<gene>
    <name evidence="1" type="ORF">OV287_09670</name>
</gene>
<sequence length="210" mass="21508">MNRFLAGVVVALSVLVGCGGDDGDSGNGNTGNQQKCSASNCAGCCFNNVCQTGTTASACGKTGAACMACGSTQVCRTDQTCGVDPDSVWRVQPVSARIASNDNGTYWDGDGSAPDVVVTMRCPGSTSVTETPEVESYTPAWTSGGCTARASQLLAEPWVFQVWDIDVSSNDTITGGLAFQLTEQHLSAGTVNLGASGGMTSLTLQLQKQP</sequence>
<protein>
    <recommendedName>
        <fullName evidence="3">Lipoprotein</fullName>
    </recommendedName>
</protein>
<keyword evidence="2" id="KW-1185">Reference proteome</keyword>
<evidence type="ECO:0008006" key="3">
    <source>
        <dbReference type="Google" id="ProtNLM"/>
    </source>
</evidence>
<dbReference type="Proteomes" id="UP001207654">
    <property type="component" value="Unassembled WGS sequence"/>
</dbReference>